<dbReference type="Pfam" id="PF01636">
    <property type="entry name" value="APH"/>
    <property type="match status" value="1"/>
</dbReference>
<dbReference type="SUPFAM" id="SSF56112">
    <property type="entry name" value="Protein kinase-like (PK-like)"/>
    <property type="match status" value="1"/>
</dbReference>
<dbReference type="Proteomes" id="UP000018291">
    <property type="component" value="Unassembled WGS sequence"/>
</dbReference>
<dbReference type="HOGENOM" id="CLU_2141325_0_0_11"/>
<organism evidence="2 3">
    <name type="scientific">Candidatus Neomicrothrix parvicella RN1</name>
    <dbReference type="NCBI Taxonomy" id="1229780"/>
    <lineage>
        <taxon>Bacteria</taxon>
        <taxon>Bacillati</taxon>
        <taxon>Actinomycetota</taxon>
        <taxon>Acidimicrobiia</taxon>
        <taxon>Acidimicrobiales</taxon>
        <taxon>Microthrixaceae</taxon>
        <taxon>Candidatus Neomicrothrix</taxon>
    </lineage>
</organism>
<reference evidence="2 3" key="1">
    <citation type="journal article" date="2013" name="ISME J.">
        <title>Metabolic model for the filamentous 'Candidatus Microthrix parvicella' based on genomic and metagenomic analyses.</title>
        <authorList>
            <person name="Jon McIlroy S."/>
            <person name="Kristiansen R."/>
            <person name="Albertsen M."/>
            <person name="Michael Karst S."/>
            <person name="Rossetti S."/>
            <person name="Lund Nielsen J."/>
            <person name="Tandoi V."/>
            <person name="James Seviour R."/>
            <person name="Nielsen P.H."/>
        </authorList>
    </citation>
    <scope>NUCLEOTIDE SEQUENCE [LARGE SCALE GENOMIC DNA]</scope>
    <source>
        <strain evidence="2 3">RN1</strain>
    </source>
</reference>
<evidence type="ECO:0000313" key="3">
    <source>
        <dbReference type="Proteomes" id="UP000018291"/>
    </source>
</evidence>
<name>R4Z469_9ACTN</name>
<dbReference type="InterPro" id="IPR011009">
    <property type="entry name" value="Kinase-like_dom_sf"/>
</dbReference>
<dbReference type="EMBL" id="CANL01000014">
    <property type="protein sequence ID" value="CCM63327.1"/>
    <property type="molecule type" value="Genomic_DNA"/>
</dbReference>
<dbReference type="AlphaFoldDB" id="R4Z469"/>
<proteinExistence type="predicted"/>
<comment type="caution">
    <text evidence="2">The sequence shown here is derived from an EMBL/GenBank/DDBJ whole genome shotgun (WGS) entry which is preliminary data.</text>
</comment>
<dbReference type="Gene3D" id="3.90.1200.10">
    <property type="match status" value="1"/>
</dbReference>
<gene>
    <name evidence="2" type="ORF">BN381_210017</name>
</gene>
<dbReference type="InterPro" id="IPR002575">
    <property type="entry name" value="Aminoglycoside_PTrfase"/>
</dbReference>
<accession>R4Z469</accession>
<evidence type="ECO:0000313" key="2">
    <source>
        <dbReference type="EMBL" id="CCM63327.1"/>
    </source>
</evidence>
<feature type="domain" description="Aminoglycoside phosphotransferase" evidence="1">
    <location>
        <begin position="4"/>
        <end position="82"/>
    </location>
</feature>
<evidence type="ECO:0000259" key="1">
    <source>
        <dbReference type="Pfam" id="PF01636"/>
    </source>
</evidence>
<dbReference type="eggNOG" id="COG3173">
    <property type="taxonomic scope" value="Bacteria"/>
</dbReference>
<sequence>MAAPRWAGQSLWLHGDLHPANVLTSDGDLRGVVDFGDLCAGDPAFDLAACWILLPDHEAIEHFRAACPLAADKATWRRARGWAIWRATQLGSASARLAATPHRVGCGPSGII</sequence>
<protein>
    <recommendedName>
        <fullName evidence="1">Aminoglycoside phosphotransferase domain-containing protein</fullName>
    </recommendedName>
</protein>
<dbReference type="STRING" id="1229780.BN381_210017"/>
<keyword evidence="3" id="KW-1185">Reference proteome</keyword>